<feature type="transmembrane region" description="Helical" evidence="2">
    <location>
        <begin position="27"/>
        <end position="47"/>
    </location>
</feature>
<name>A0A2T0H135_ACTMO</name>
<sequence length="204" mass="21964">MAEQRNQGAADEGSDRSTGAAPRSVRAMLFAMLPLVLVVLGIAGLTGRCSLSPVGPPVNDPETAPTVNVSVELDAAASDVGFPVVRPRPPEGWRANSADVARVTEQHRAVRVGWLTPRTHYLRLSQSAANEADLVAFETERPPRARGTVHAAGTRWVVYDSIRSEVAWVTDHDGVRMLITGNGTEQEFRVLAEAALRADPVRPE</sequence>
<gene>
    <name evidence="3" type="ORF">CEP50_03535</name>
</gene>
<reference evidence="3 4" key="1">
    <citation type="submission" date="2018-03" db="EMBL/GenBank/DDBJ databases">
        <title>Actinopolyspora mortivallis from Sahara, screening for active biomolecules.</title>
        <authorList>
            <person name="Selama O."/>
            <person name="Wellington E.M.H."/>
            <person name="Hacene H."/>
        </authorList>
    </citation>
    <scope>NUCLEOTIDE SEQUENCE [LARGE SCALE GENOMIC DNA]</scope>
    <source>
        <strain evidence="3 4">M5A</strain>
    </source>
</reference>
<evidence type="ECO:0000256" key="2">
    <source>
        <dbReference type="SAM" id="Phobius"/>
    </source>
</evidence>
<evidence type="ECO:0000313" key="4">
    <source>
        <dbReference type="Proteomes" id="UP000239352"/>
    </source>
</evidence>
<keyword evidence="2" id="KW-0812">Transmembrane</keyword>
<keyword evidence="2" id="KW-0472">Membrane</keyword>
<dbReference type="Pfam" id="PF14030">
    <property type="entry name" value="DUF4245"/>
    <property type="match status" value="1"/>
</dbReference>
<dbReference type="EMBL" id="PVSR01000002">
    <property type="protein sequence ID" value="PRW64963.1"/>
    <property type="molecule type" value="Genomic_DNA"/>
</dbReference>
<evidence type="ECO:0000313" key="3">
    <source>
        <dbReference type="EMBL" id="PRW64963.1"/>
    </source>
</evidence>
<keyword evidence="2" id="KW-1133">Transmembrane helix</keyword>
<dbReference type="InParanoid" id="A0A2T0H135"/>
<evidence type="ECO:0000256" key="1">
    <source>
        <dbReference type="SAM" id="MobiDB-lite"/>
    </source>
</evidence>
<comment type="caution">
    <text evidence="3">The sequence shown here is derived from an EMBL/GenBank/DDBJ whole genome shotgun (WGS) entry which is preliminary data.</text>
</comment>
<keyword evidence="4" id="KW-1185">Reference proteome</keyword>
<dbReference type="AlphaFoldDB" id="A0A2T0H135"/>
<proteinExistence type="predicted"/>
<protein>
    <submittedName>
        <fullName evidence="3">DUF4245 domain-containing protein</fullName>
    </submittedName>
</protein>
<dbReference type="InterPro" id="IPR025339">
    <property type="entry name" value="DUF4245"/>
</dbReference>
<organism evidence="3 4">
    <name type="scientific">Actinopolyspora mortivallis</name>
    <dbReference type="NCBI Taxonomy" id="33906"/>
    <lineage>
        <taxon>Bacteria</taxon>
        <taxon>Bacillati</taxon>
        <taxon>Actinomycetota</taxon>
        <taxon>Actinomycetes</taxon>
        <taxon>Actinopolysporales</taxon>
        <taxon>Actinopolysporaceae</taxon>
        <taxon>Actinopolyspora</taxon>
    </lineage>
</organism>
<feature type="region of interest" description="Disordered" evidence="1">
    <location>
        <begin position="1"/>
        <end position="20"/>
    </location>
</feature>
<accession>A0A2T0H135</accession>
<dbReference type="STRING" id="1050202.GCA_000384035_00563"/>
<dbReference type="Proteomes" id="UP000239352">
    <property type="component" value="Unassembled WGS sequence"/>
</dbReference>